<organism evidence="1 2">
    <name type="scientific">Dryobates pubescens</name>
    <name type="common">Downy woodpecker</name>
    <name type="synonym">Picoides pubescens</name>
    <dbReference type="NCBI Taxonomy" id="118200"/>
    <lineage>
        <taxon>Eukaryota</taxon>
        <taxon>Metazoa</taxon>
        <taxon>Chordata</taxon>
        <taxon>Craniata</taxon>
        <taxon>Vertebrata</taxon>
        <taxon>Euteleostomi</taxon>
        <taxon>Archelosauria</taxon>
        <taxon>Archosauria</taxon>
        <taxon>Dinosauria</taxon>
        <taxon>Saurischia</taxon>
        <taxon>Theropoda</taxon>
        <taxon>Coelurosauria</taxon>
        <taxon>Aves</taxon>
        <taxon>Neognathae</taxon>
        <taxon>Neoaves</taxon>
        <taxon>Telluraves</taxon>
        <taxon>Coraciimorphae</taxon>
        <taxon>Piciformes</taxon>
        <taxon>Picidae</taxon>
        <taxon>Dryobates</taxon>
    </lineage>
</organism>
<evidence type="ECO:0000313" key="1">
    <source>
        <dbReference type="EMBL" id="KFV75536.1"/>
    </source>
</evidence>
<proteinExistence type="predicted"/>
<dbReference type="Proteomes" id="UP000053875">
    <property type="component" value="Unassembled WGS sequence"/>
</dbReference>
<gene>
    <name evidence="1" type="ORF">N307_00834</name>
</gene>
<feature type="non-terminal residue" evidence="1">
    <location>
        <position position="1"/>
    </location>
</feature>
<keyword evidence="2" id="KW-1185">Reference proteome</keyword>
<accession>A0A093H1J3</accession>
<sequence length="95" mass="10385">HVLPLTWGKVTTEPLVPSLVIKTWEEILSWSKHSLLLALTQWFLPAHRSSHVHAVSTTVGSHSRGLSKECHLLPSLSLNATLAMSSVVTAPTFPL</sequence>
<evidence type="ECO:0000313" key="2">
    <source>
        <dbReference type="Proteomes" id="UP000053875"/>
    </source>
</evidence>
<protein>
    <submittedName>
        <fullName evidence="1">Uncharacterized protein</fullName>
    </submittedName>
</protein>
<name>A0A093H1J3_DRYPU</name>
<dbReference type="EMBL" id="KL217257">
    <property type="protein sequence ID" value="KFV75536.1"/>
    <property type="molecule type" value="Genomic_DNA"/>
</dbReference>
<feature type="non-terminal residue" evidence="1">
    <location>
        <position position="95"/>
    </location>
</feature>
<dbReference type="AlphaFoldDB" id="A0A093H1J3"/>
<reference evidence="1 2" key="1">
    <citation type="submission" date="2014-04" db="EMBL/GenBank/DDBJ databases">
        <title>Genome evolution of avian class.</title>
        <authorList>
            <person name="Zhang G."/>
            <person name="Li C."/>
        </authorList>
    </citation>
    <scope>NUCLEOTIDE SEQUENCE [LARGE SCALE GENOMIC DNA]</scope>
    <source>
        <strain evidence="1">BGI_N307</strain>
    </source>
</reference>